<evidence type="ECO:0000259" key="1">
    <source>
        <dbReference type="PROSITE" id="PS51782"/>
    </source>
</evidence>
<dbReference type="eggNOG" id="COG1388">
    <property type="taxonomic scope" value="Bacteria"/>
</dbReference>
<dbReference type="CDD" id="cd00118">
    <property type="entry name" value="LysM"/>
    <property type="match status" value="1"/>
</dbReference>
<evidence type="ECO:0000313" key="2">
    <source>
        <dbReference type="EMBL" id="KEP27083.1"/>
    </source>
</evidence>
<dbReference type="AlphaFoldDB" id="A0A081LCV7"/>
<gene>
    <name evidence="2" type="ORF">BA70_15470</name>
</gene>
<organism evidence="2 3">
    <name type="scientific">Bacillus zhangzhouensis</name>
    <dbReference type="NCBI Taxonomy" id="1178540"/>
    <lineage>
        <taxon>Bacteria</taxon>
        <taxon>Bacillati</taxon>
        <taxon>Bacillota</taxon>
        <taxon>Bacilli</taxon>
        <taxon>Bacillales</taxon>
        <taxon>Bacillaceae</taxon>
        <taxon>Bacillus</taxon>
    </lineage>
</organism>
<name>A0A081LCV7_9BACI</name>
<dbReference type="InterPro" id="IPR018392">
    <property type="entry name" value="LysM"/>
</dbReference>
<dbReference type="EMBL" id="JOTP01000005">
    <property type="protein sequence ID" value="KEP27083.1"/>
    <property type="molecule type" value="Genomic_DNA"/>
</dbReference>
<keyword evidence="3" id="KW-1185">Reference proteome</keyword>
<feature type="domain" description="LysM" evidence="1">
    <location>
        <begin position="48"/>
        <end position="95"/>
    </location>
</feature>
<accession>A0A081LCV7</accession>
<dbReference type="OrthoDB" id="2691912at2"/>
<protein>
    <recommendedName>
        <fullName evidence="1">LysM domain-containing protein</fullName>
    </recommendedName>
</protein>
<proteinExistence type="predicted"/>
<dbReference type="PROSITE" id="PS51782">
    <property type="entry name" value="LYSM"/>
    <property type="match status" value="1"/>
</dbReference>
<comment type="caution">
    <text evidence="2">The sequence shown here is derived from an EMBL/GenBank/DDBJ whole genome shotgun (WGS) entry which is preliminary data.</text>
</comment>
<evidence type="ECO:0000313" key="3">
    <source>
        <dbReference type="Proteomes" id="UP000028091"/>
    </source>
</evidence>
<dbReference type="RefSeq" id="WP_034319551.1">
    <property type="nucleotide sequence ID" value="NZ_JAVIKA010000003.1"/>
</dbReference>
<sequence length="100" mass="11293">MRRIIFLLISLFVLFIIFFDLKNGTIPVQEGPAVPASAFQTSEKKAYKTVTVKQGETVVSIVHTSKPLDEVIEDFEELNQGVKANEIRAGSTYKFPVYKR</sequence>
<dbReference type="Proteomes" id="UP000028091">
    <property type="component" value="Unassembled WGS sequence"/>
</dbReference>
<reference evidence="2 3" key="1">
    <citation type="submission" date="2012-09" db="EMBL/GenBank/DDBJ databases">
        <title>Genome Sequence of Bacillus sp. DW5-4.</title>
        <authorList>
            <person name="Lai Q."/>
            <person name="Liu Y."/>
            <person name="Shao Z."/>
        </authorList>
    </citation>
    <scope>NUCLEOTIDE SEQUENCE [LARGE SCALE GENOMIC DNA]</scope>
    <source>
        <strain evidence="2 3">DW5-4</strain>
    </source>
</reference>